<keyword evidence="4" id="KW-1185">Reference proteome</keyword>
<evidence type="ECO:0000256" key="1">
    <source>
        <dbReference type="SAM" id="MobiDB-lite"/>
    </source>
</evidence>
<organism evidence="3 4">
    <name type="scientific">Lysobacter firmicutimachus</name>
    <dbReference type="NCBI Taxonomy" id="1792846"/>
    <lineage>
        <taxon>Bacteria</taxon>
        <taxon>Pseudomonadati</taxon>
        <taxon>Pseudomonadota</taxon>
        <taxon>Gammaproteobacteria</taxon>
        <taxon>Lysobacterales</taxon>
        <taxon>Lysobacteraceae</taxon>
        <taxon>Lysobacter</taxon>
    </lineage>
</organism>
<reference evidence="3 4" key="1">
    <citation type="submission" date="2024-02" db="EMBL/GenBank/DDBJ databases">
        <title>Lysobacter Genome Sequencing and Mining.</title>
        <authorList>
            <person name="Bierman J."/>
            <person name="Walker M.C."/>
        </authorList>
    </citation>
    <scope>NUCLEOTIDE SEQUENCE [LARGE SCALE GENOMIC DNA]</scope>
    <source>
        <strain evidence="3 4">PB6250</strain>
    </source>
</reference>
<gene>
    <name evidence="3" type="ORF">V2J18_12780</name>
</gene>
<dbReference type="Proteomes" id="UP001387215">
    <property type="component" value="Unassembled WGS sequence"/>
</dbReference>
<feature type="signal peptide" evidence="2">
    <location>
        <begin position="1"/>
        <end position="21"/>
    </location>
</feature>
<keyword evidence="2" id="KW-0732">Signal</keyword>
<accession>A0ABU8D5H7</accession>
<feature type="region of interest" description="Disordered" evidence="1">
    <location>
        <begin position="116"/>
        <end position="136"/>
    </location>
</feature>
<evidence type="ECO:0000313" key="3">
    <source>
        <dbReference type="EMBL" id="MEI2455558.1"/>
    </source>
</evidence>
<proteinExistence type="predicted"/>
<comment type="caution">
    <text evidence="3">The sequence shown here is derived from an EMBL/GenBank/DDBJ whole genome shotgun (WGS) entry which is preliminary data.</text>
</comment>
<name>A0ABU8D5H7_9GAMM</name>
<dbReference type="EMBL" id="JBANDL010000002">
    <property type="protein sequence ID" value="MEI2455558.1"/>
    <property type="molecule type" value="Genomic_DNA"/>
</dbReference>
<evidence type="ECO:0000313" key="4">
    <source>
        <dbReference type="Proteomes" id="UP001387215"/>
    </source>
</evidence>
<dbReference type="RefSeq" id="WP_064749464.1">
    <property type="nucleotide sequence ID" value="NZ_JBANDL010000002.1"/>
</dbReference>
<feature type="chain" id="PRO_5046867067" evidence="2">
    <location>
        <begin position="22"/>
        <end position="136"/>
    </location>
</feature>
<protein>
    <submittedName>
        <fullName evidence="3">Uncharacterized protein</fullName>
    </submittedName>
</protein>
<sequence length="136" mass="15223">MRAQWLLWCSCLVLAASNARAESPTVSLFNDTAQSVRELWIAPAGSEEWRRIALPLSGLAAGAEQTLRLSAPPGGCVFDLRFDLRRGWNFLHRGVDFCRFDTYRLGRYLRGKSPPRPVALRDERPRVQGVAAQPAD</sequence>
<evidence type="ECO:0000256" key="2">
    <source>
        <dbReference type="SAM" id="SignalP"/>
    </source>
</evidence>